<name>A0A7W9W8J0_ARMRO</name>
<protein>
    <submittedName>
        <fullName evidence="1">Uncharacterized protein</fullName>
    </submittedName>
</protein>
<keyword evidence="2" id="KW-1185">Reference proteome</keyword>
<comment type="caution">
    <text evidence="1">The sequence shown here is derived from an EMBL/GenBank/DDBJ whole genome shotgun (WGS) entry which is preliminary data.</text>
</comment>
<dbReference type="Proteomes" id="UP000520814">
    <property type="component" value="Unassembled WGS sequence"/>
</dbReference>
<evidence type="ECO:0000313" key="2">
    <source>
        <dbReference type="Proteomes" id="UP000520814"/>
    </source>
</evidence>
<dbReference type="AlphaFoldDB" id="A0A7W9W8J0"/>
<organism evidence="1 2">
    <name type="scientific">Armatimonas rosea</name>
    <dbReference type="NCBI Taxonomy" id="685828"/>
    <lineage>
        <taxon>Bacteria</taxon>
        <taxon>Bacillati</taxon>
        <taxon>Armatimonadota</taxon>
        <taxon>Armatimonadia</taxon>
        <taxon>Armatimonadales</taxon>
        <taxon>Armatimonadaceae</taxon>
        <taxon>Armatimonas</taxon>
    </lineage>
</organism>
<reference evidence="1 2" key="1">
    <citation type="submission" date="2020-08" db="EMBL/GenBank/DDBJ databases">
        <title>Genomic Encyclopedia of Type Strains, Phase IV (KMG-IV): sequencing the most valuable type-strain genomes for metagenomic binning, comparative biology and taxonomic classification.</title>
        <authorList>
            <person name="Goeker M."/>
        </authorList>
    </citation>
    <scope>NUCLEOTIDE SEQUENCE [LARGE SCALE GENOMIC DNA]</scope>
    <source>
        <strain evidence="1 2">DSM 23562</strain>
    </source>
</reference>
<dbReference type="RefSeq" id="WP_184200798.1">
    <property type="nucleotide sequence ID" value="NZ_JACHGW010000004.1"/>
</dbReference>
<evidence type="ECO:0000313" key="1">
    <source>
        <dbReference type="EMBL" id="MBB6052200.1"/>
    </source>
</evidence>
<accession>A0A7W9W8J0</accession>
<dbReference type="EMBL" id="JACHGW010000004">
    <property type="protein sequence ID" value="MBB6052200.1"/>
    <property type="molecule type" value="Genomic_DNA"/>
</dbReference>
<sequence length="141" mass="16202">MNYTEYEVGLIGWLKDASDEHCRRFGLDLLDRTYEKTQPNLPKESLTLIARIVTKVKDAPIEHLSALYFNLVDEVDRLYDEVVNFEDCDDSQFSQLRDVVAGWVGYRETGARNNLTGMGVAFLTLFDWELDGDWNSSEILA</sequence>
<gene>
    <name evidence="1" type="ORF">HNQ39_004021</name>
</gene>
<proteinExistence type="predicted"/>